<gene>
    <name evidence="5" type="ORF">NCTC10660_02172</name>
</gene>
<dbReference type="PANTHER" id="PTHR12526:SF640">
    <property type="entry name" value="COLANIC ACID BIOSYNTHESIS GLYCOSYLTRANSFERASE WCAL-RELATED"/>
    <property type="match status" value="1"/>
</dbReference>
<feature type="domain" description="Glycosyltransferase subfamily 4-like N-terminal" evidence="4">
    <location>
        <begin position="13"/>
        <end position="161"/>
    </location>
</feature>
<accession>A0A378U042</accession>
<dbReference type="Pfam" id="PF13692">
    <property type="entry name" value="Glyco_trans_1_4"/>
    <property type="match status" value="1"/>
</dbReference>
<evidence type="ECO:0000256" key="1">
    <source>
        <dbReference type="ARBA" id="ARBA00009481"/>
    </source>
</evidence>
<keyword evidence="2 5" id="KW-0328">Glycosyltransferase</keyword>
<dbReference type="GO" id="GO:0016757">
    <property type="term" value="F:glycosyltransferase activity"/>
    <property type="evidence" value="ECO:0007669"/>
    <property type="project" value="UniProtKB-KW"/>
</dbReference>
<keyword evidence="3 5" id="KW-0808">Transferase</keyword>
<dbReference type="EMBL" id="UGQW01000002">
    <property type="protein sequence ID" value="STZ68645.1"/>
    <property type="molecule type" value="Genomic_DNA"/>
</dbReference>
<dbReference type="Proteomes" id="UP000254927">
    <property type="component" value="Unassembled WGS sequence"/>
</dbReference>
<dbReference type="Pfam" id="PF13579">
    <property type="entry name" value="Glyco_trans_4_4"/>
    <property type="match status" value="1"/>
</dbReference>
<dbReference type="InterPro" id="IPR028098">
    <property type="entry name" value="Glyco_trans_4-like_N"/>
</dbReference>
<evidence type="ECO:0000313" key="6">
    <source>
        <dbReference type="Proteomes" id="UP000254927"/>
    </source>
</evidence>
<dbReference type="EC" id="2.4.1.-" evidence="5"/>
<evidence type="ECO:0000259" key="4">
    <source>
        <dbReference type="Pfam" id="PF13579"/>
    </source>
</evidence>
<evidence type="ECO:0000256" key="3">
    <source>
        <dbReference type="ARBA" id="ARBA00022679"/>
    </source>
</evidence>
<dbReference type="Gene3D" id="3.40.50.2000">
    <property type="entry name" value="Glycogen Phosphorylase B"/>
    <property type="match status" value="2"/>
</dbReference>
<dbReference type="RefSeq" id="WP_074897088.1">
    <property type="nucleotide sequence ID" value="NZ_CP031252.1"/>
</dbReference>
<reference evidence="5 6" key="1">
    <citation type="submission" date="2018-06" db="EMBL/GenBank/DDBJ databases">
        <authorList>
            <consortium name="Pathogen Informatics"/>
            <person name="Doyle S."/>
        </authorList>
    </citation>
    <scope>NUCLEOTIDE SEQUENCE [LARGE SCALE GENOMIC DNA]</scope>
    <source>
        <strain evidence="5 6">NCTC10660</strain>
    </source>
</reference>
<organism evidence="5 6">
    <name type="scientific">Neisseria elongata</name>
    <dbReference type="NCBI Taxonomy" id="495"/>
    <lineage>
        <taxon>Bacteria</taxon>
        <taxon>Pseudomonadati</taxon>
        <taxon>Pseudomonadota</taxon>
        <taxon>Betaproteobacteria</taxon>
        <taxon>Neisseriales</taxon>
        <taxon>Neisseriaceae</taxon>
        <taxon>Neisseria</taxon>
    </lineage>
</organism>
<dbReference type="GeneID" id="93353159"/>
<dbReference type="SUPFAM" id="SSF53756">
    <property type="entry name" value="UDP-Glycosyltransferase/glycogen phosphorylase"/>
    <property type="match status" value="1"/>
</dbReference>
<comment type="similarity">
    <text evidence="1">Belongs to the glycosyltransferase group 1 family. Glycosyltransferase 4 subfamily.</text>
</comment>
<protein>
    <submittedName>
        <fullName evidence="5">Group 1 glycosyl transferase</fullName>
        <ecNumber evidence="5">2.4.1.-</ecNumber>
    </submittedName>
</protein>
<dbReference type="AlphaFoldDB" id="A0A378U042"/>
<proteinExistence type="inferred from homology"/>
<sequence length="356" mass="38577">MKIILATSMGGLGGTETASLRLGSLLARHGHDVLLAASDGPLVSDAQAAGMRWQNIDFYGGGRTGYLRAALAFARLLRRERPDIVHCQMARIVPACAIAAKICSPRSKVFYHARGLNSETYPKIARLFAKLGVYIIANCRHEQQKLIRHGFPAERTAYTYNALPPAPAVSAKTPRGFVVLGTLSRLDKVRAVHLTIDVFHTLLQRGLPVRLHIAGTGEERPALEAQAERLGIADKVSFLGAVRDLNAYFADTDILVNTLDCAGDHGAGVGNNILEAGLYRTSVASYDAAGIAEMVENGKTGFCTPLHDQAMLADALEQLVRSPELRQTFGNALHERVTRLCSDDEIYRTTMAAYAL</sequence>
<evidence type="ECO:0000313" key="5">
    <source>
        <dbReference type="EMBL" id="STZ68645.1"/>
    </source>
</evidence>
<name>A0A378U042_NEIEL</name>
<evidence type="ECO:0000256" key="2">
    <source>
        <dbReference type="ARBA" id="ARBA00022676"/>
    </source>
</evidence>
<dbReference type="PANTHER" id="PTHR12526">
    <property type="entry name" value="GLYCOSYLTRANSFERASE"/>
    <property type="match status" value="1"/>
</dbReference>